<dbReference type="EMBL" id="CAICTM010003389">
    <property type="protein sequence ID" value="CAB9531284.1"/>
    <property type="molecule type" value="Genomic_DNA"/>
</dbReference>
<feature type="compositionally biased region" description="Basic and acidic residues" evidence="1">
    <location>
        <begin position="382"/>
        <end position="394"/>
    </location>
</feature>
<feature type="compositionally biased region" description="Basic and acidic residues" evidence="1">
    <location>
        <begin position="406"/>
        <end position="417"/>
    </location>
</feature>
<sequence>MGNCRSKQETAVASSSPPADAKKSHLRPANTAAVATTTLPSDGTAALIQAVLPTAIPLVCQVVSQQLIADPATLLLKNEEPLTEFDKNAPSDEQVLRDIQLHMTSIALVNAATLQDDMDRMPTFAWPLATTAPALMAEHKMTVLDIVDFYVKVWLGKGIEFAVPVENPFGIPMTLEVGCGGDVIGDDAWFECTIPRLRIWLVQDQAATAEDKEEEAPSDEMQSVADSTTSSSSSNKKQVKAYVAFIGRPNLTPHVHVNADRGKGDFFEMVLDEAGSLDDVVESILMGFGPSEYYEQEQQQQQLASKDMNKKDNKQPKQSWVGNALGKVVSRAIGSFVGVGNNRPLEIDLTDAVTDAIDTAMGKPRPVEVVEADMERLQKELERSKQAELDDGGNKTKRKEKRAKHGFAEEKKEDDALTKTSLADKVLTPLTSCCG</sequence>
<name>A0A9N8F5G6_9STRA</name>
<evidence type="ECO:0000313" key="3">
    <source>
        <dbReference type="Proteomes" id="UP001153069"/>
    </source>
</evidence>
<proteinExistence type="predicted"/>
<evidence type="ECO:0000256" key="1">
    <source>
        <dbReference type="SAM" id="MobiDB-lite"/>
    </source>
</evidence>
<dbReference type="AlphaFoldDB" id="A0A9N8F5G6"/>
<feature type="region of interest" description="Disordered" evidence="1">
    <location>
        <begin position="382"/>
        <end position="420"/>
    </location>
</feature>
<comment type="caution">
    <text evidence="2">The sequence shown here is derived from an EMBL/GenBank/DDBJ whole genome shotgun (WGS) entry which is preliminary data.</text>
</comment>
<accession>A0A9N8F5G6</accession>
<dbReference type="Proteomes" id="UP001153069">
    <property type="component" value="Unassembled WGS sequence"/>
</dbReference>
<feature type="region of interest" description="Disordered" evidence="1">
    <location>
        <begin position="208"/>
        <end position="235"/>
    </location>
</feature>
<feature type="region of interest" description="Disordered" evidence="1">
    <location>
        <begin position="295"/>
        <end position="318"/>
    </location>
</feature>
<keyword evidence="3" id="KW-1185">Reference proteome</keyword>
<feature type="compositionally biased region" description="Basic residues" evidence="1">
    <location>
        <begin position="395"/>
        <end position="405"/>
    </location>
</feature>
<gene>
    <name evidence="2" type="ORF">SEMRO_3391_G347520.1</name>
</gene>
<feature type="region of interest" description="Disordered" evidence="1">
    <location>
        <begin position="1"/>
        <end position="29"/>
    </location>
</feature>
<organism evidence="2 3">
    <name type="scientific">Seminavis robusta</name>
    <dbReference type="NCBI Taxonomy" id="568900"/>
    <lineage>
        <taxon>Eukaryota</taxon>
        <taxon>Sar</taxon>
        <taxon>Stramenopiles</taxon>
        <taxon>Ochrophyta</taxon>
        <taxon>Bacillariophyta</taxon>
        <taxon>Bacillariophyceae</taxon>
        <taxon>Bacillariophycidae</taxon>
        <taxon>Naviculales</taxon>
        <taxon>Naviculaceae</taxon>
        <taxon>Seminavis</taxon>
    </lineage>
</organism>
<reference evidence="2" key="1">
    <citation type="submission" date="2020-06" db="EMBL/GenBank/DDBJ databases">
        <authorList>
            <consortium name="Plant Systems Biology data submission"/>
        </authorList>
    </citation>
    <scope>NUCLEOTIDE SEQUENCE</scope>
    <source>
        <strain evidence="2">D6</strain>
    </source>
</reference>
<dbReference type="OrthoDB" id="10599051at2759"/>
<protein>
    <submittedName>
        <fullName evidence="2">Uncharacterized protein</fullName>
    </submittedName>
</protein>
<evidence type="ECO:0000313" key="2">
    <source>
        <dbReference type="EMBL" id="CAB9531284.1"/>
    </source>
</evidence>